<dbReference type="Gene3D" id="1.10.10.1320">
    <property type="entry name" value="Anti-sigma factor, zinc-finger domain"/>
    <property type="match status" value="1"/>
</dbReference>
<evidence type="ECO:0000256" key="1">
    <source>
        <dbReference type="SAM" id="Phobius"/>
    </source>
</evidence>
<proteinExistence type="predicted"/>
<protein>
    <recommendedName>
        <fullName evidence="2">Putative zinc-finger domain-containing protein</fullName>
    </recommendedName>
</protein>
<organism evidence="3">
    <name type="scientific">marine metagenome</name>
    <dbReference type="NCBI Taxonomy" id="408172"/>
    <lineage>
        <taxon>unclassified sequences</taxon>
        <taxon>metagenomes</taxon>
        <taxon>ecological metagenomes</taxon>
    </lineage>
</organism>
<gene>
    <name evidence="3" type="ORF">METZ01_LOCUS288741</name>
</gene>
<sequence length="166" mass="18914">MQRQLSVYLDHELNEAEKLTVEKHLSGCQESAETFENLQQNSQLMSGLRQPTPSGIWEGVQSRIEEENKGSWKSRFTMPVRGWFLHPIPVASMVVLITVFAFSLFILDVDQNSLEDPLDFYLIAHSEQTTGFWLMGEDSSSQESSVDANFTVSDESQAYLDTYFGY</sequence>
<dbReference type="InterPro" id="IPR027383">
    <property type="entry name" value="Znf_put"/>
</dbReference>
<keyword evidence="1" id="KW-1133">Transmembrane helix</keyword>
<evidence type="ECO:0000313" key="3">
    <source>
        <dbReference type="EMBL" id="SVC35887.1"/>
    </source>
</evidence>
<evidence type="ECO:0000259" key="2">
    <source>
        <dbReference type="Pfam" id="PF13490"/>
    </source>
</evidence>
<dbReference type="EMBL" id="UINC01086959">
    <property type="protein sequence ID" value="SVC35887.1"/>
    <property type="molecule type" value="Genomic_DNA"/>
</dbReference>
<feature type="transmembrane region" description="Helical" evidence="1">
    <location>
        <begin position="83"/>
        <end position="107"/>
    </location>
</feature>
<reference evidence="3" key="1">
    <citation type="submission" date="2018-05" db="EMBL/GenBank/DDBJ databases">
        <authorList>
            <person name="Lanie J.A."/>
            <person name="Ng W.-L."/>
            <person name="Kazmierczak K.M."/>
            <person name="Andrzejewski T.M."/>
            <person name="Davidsen T.M."/>
            <person name="Wayne K.J."/>
            <person name="Tettelin H."/>
            <person name="Glass J.I."/>
            <person name="Rusch D."/>
            <person name="Podicherti R."/>
            <person name="Tsui H.-C.T."/>
            <person name="Winkler M.E."/>
        </authorList>
    </citation>
    <scope>NUCLEOTIDE SEQUENCE</scope>
</reference>
<feature type="domain" description="Putative zinc-finger" evidence="2">
    <location>
        <begin position="2"/>
        <end position="28"/>
    </location>
</feature>
<dbReference type="AlphaFoldDB" id="A0A382LKX2"/>
<keyword evidence="1" id="KW-0472">Membrane</keyword>
<accession>A0A382LKX2</accession>
<name>A0A382LKX2_9ZZZZ</name>
<keyword evidence="1" id="KW-0812">Transmembrane</keyword>
<dbReference type="InterPro" id="IPR041916">
    <property type="entry name" value="Anti_sigma_zinc_sf"/>
</dbReference>
<dbReference type="Pfam" id="PF13490">
    <property type="entry name" value="zf-HC2"/>
    <property type="match status" value="1"/>
</dbReference>